<dbReference type="Pfam" id="PF00112">
    <property type="entry name" value="Peptidase_C1"/>
    <property type="match status" value="1"/>
</dbReference>
<dbReference type="PROSITE" id="PS00640">
    <property type="entry name" value="THIOL_PROTEASE_ASN"/>
    <property type="match status" value="1"/>
</dbReference>
<evidence type="ECO:0000256" key="3">
    <source>
        <dbReference type="SAM" id="MobiDB-lite"/>
    </source>
</evidence>
<keyword evidence="2" id="KW-1015">Disulfide bond</keyword>
<dbReference type="EMBL" id="OU900106">
    <property type="protein sequence ID" value="CAG9857193.1"/>
    <property type="molecule type" value="Genomic_DNA"/>
</dbReference>
<dbReference type="SMART" id="SM00848">
    <property type="entry name" value="Inhibitor_I29"/>
    <property type="match status" value="1"/>
</dbReference>
<feature type="chain" id="PRO_5040365877" evidence="4">
    <location>
        <begin position="21"/>
        <end position="575"/>
    </location>
</feature>
<organism evidence="7 8">
    <name type="scientific">Phyllotreta striolata</name>
    <name type="common">Striped flea beetle</name>
    <name type="synonym">Crioceris striolata</name>
    <dbReference type="NCBI Taxonomy" id="444603"/>
    <lineage>
        <taxon>Eukaryota</taxon>
        <taxon>Metazoa</taxon>
        <taxon>Ecdysozoa</taxon>
        <taxon>Arthropoda</taxon>
        <taxon>Hexapoda</taxon>
        <taxon>Insecta</taxon>
        <taxon>Pterygota</taxon>
        <taxon>Neoptera</taxon>
        <taxon>Endopterygota</taxon>
        <taxon>Coleoptera</taxon>
        <taxon>Polyphaga</taxon>
        <taxon>Cucujiformia</taxon>
        <taxon>Chrysomeloidea</taxon>
        <taxon>Chrysomelidae</taxon>
        <taxon>Galerucinae</taxon>
        <taxon>Alticini</taxon>
        <taxon>Phyllotreta</taxon>
    </lineage>
</organism>
<dbReference type="InterPro" id="IPR038765">
    <property type="entry name" value="Papain-like_cys_pep_sf"/>
</dbReference>
<keyword evidence="4" id="KW-0732">Signal</keyword>
<dbReference type="Proteomes" id="UP001153712">
    <property type="component" value="Chromosome 13"/>
</dbReference>
<comment type="similarity">
    <text evidence="1">Belongs to the peptidase C1 family.</text>
</comment>
<evidence type="ECO:0000259" key="5">
    <source>
        <dbReference type="SMART" id="SM00645"/>
    </source>
</evidence>
<name>A0A9N9TKH5_PHYSR</name>
<accession>A0A9N9TKH5</accession>
<dbReference type="InterPro" id="IPR039417">
    <property type="entry name" value="Peptidase_C1A_papain-like"/>
</dbReference>
<dbReference type="FunFam" id="3.90.70.10:FF:000332">
    <property type="entry name" value="Cathepsin L1"/>
    <property type="match status" value="1"/>
</dbReference>
<dbReference type="InterPro" id="IPR025661">
    <property type="entry name" value="Pept_asp_AS"/>
</dbReference>
<reference evidence="7" key="1">
    <citation type="submission" date="2022-01" db="EMBL/GenBank/DDBJ databases">
        <authorList>
            <person name="King R."/>
        </authorList>
    </citation>
    <scope>NUCLEOTIDE SEQUENCE</scope>
</reference>
<evidence type="ECO:0000313" key="8">
    <source>
        <dbReference type="Proteomes" id="UP001153712"/>
    </source>
</evidence>
<evidence type="ECO:0000256" key="2">
    <source>
        <dbReference type="ARBA" id="ARBA00023157"/>
    </source>
</evidence>
<dbReference type="GO" id="GO:0006508">
    <property type="term" value="P:proteolysis"/>
    <property type="evidence" value="ECO:0007669"/>
    <property type="project" value="InterPro"/>
</dbReference>
<proteinExistence type="inferred from homology"/>
<dbReference type="Gene3D" id="3.90.70.10">
    <property type="entry name" value="Cysteine proteinases"/>
    <property type="match status" value="1"/>
</dbReference>
<protein>
    <submittedName>
        <fullName evidence="7">Uncharacterized protein</fullName>
    </submittedName>
</protein>
<dbReference type="PROSITE" id="PS51257">
    <property type="entry name" value="PROKAR_LIPOPROTEIN"/>
    <property type="match status" value="1"/>
</dbReference>
<gene>
    <name evidence="7" type="ORF">PHYEVI_LOCUS3599</name>
</gene>
<dbReference type="OrthoDB" id="65740at2759"/>
<evidence type="ECO:0000259" key="6">
    <source>
        <dbReference type="SMART" id="SM00848"/>
    </source>
</evidence>
<dbReference type="InterPro" id="IPR000668">
    <property type="entry name" value="Peptidase_C1A_C"/>
</dbReference>
<dbReference type="CDD" id="cd02248">
    <property type="entry name" value="Peptidase_C1A"/>
    <property type="match status" value="1"/>
</dbReference>
<keyword evidence="8" id="KW-1185">Reference proteome</keyword>
<feature type="region of interest" description="Disordered" evidence="3">
    <location>
        <begin position="555"/>
        <end position="575"/>
    </location>
</feature>
<dbReference type="InterPro" id="IPR013128">
    <property type="entry name" value="Peptidase_C1A"/>
</dbReference>
<feature type="domain" description="Cathepsin propeptide inhibitor" evidence="6">
    <location>
        <begin position="247"/>
        <end position="303"/>
    </location>
</feature>
<feature type="domain" description="Peptidase C1A papain C-terminal" evidence="5">
    <location>
        <begin position="332"/>
        <end position="551"/>
    </location>
</feature>
<dbReference type="AlphaFoldDB" id="A0A9N9TKH5"/>
<dbReference type="SUPFAM" id="SSF54001">
    <property type="entry name" value="Cysteine proteinases"/>
    <property type="match status" value="1"/>
</dbReference>
<dbReference type="PROSITE" id="PS00639">
    <property type="entry name" value="THIOL_PROTEASE_HIS"/>
    <property type="match status" value="1"/>
</dbReference>
<dbReference type="PANTHER" id="PTHR12411">
    <property type="entry name" value="CYSTEINE PROTEASE FAMILY C1-RELATED"/>
    <property type="match status" value="1"/>
</dbReference>
<evidence type="ECO:0000313" key="7">
    <source>
        <dbReference type="EMBL" id="CAG9857193.1"/>
    </source>
</evidence>
<dbReference type="Pfam" id="PF08246">
    <property type="entry name" value="Inhibitor_I29"/>
    <property type="match status" value="1"/>
</dbReference>
<sequence>MFSTKVAVVCLLHVIVAVSCDDPVKPVWPEKYYINGMIHYPDTELKEFFDMWYDGSRNASRIDFYGGSVKYYQLGDGNGVQYKIVPVTTEEVLNERTCFQIDGTAQNPIGPQAMFPNMDELEYRGLKVNQMGKQAECYETEKEIMGTNHKYTLWVNRDAQNNPVPVYYELAGHNTLFPVPPEPLDVIDIVYFNYTELTDIPADKFDISKEGLQCKHYPGPSSHKVHAFNPVADIIHPQKTEHVEARFKEFVNTHGKQYESDDEHSFRKMLFRRNVRYIEAVNRQNKSYTLGVNHLADRTDEEMQVLRGRIPSDEVDNEGLPFPYENPEDIKVPDEHDWRLYGAVTPMKDQAHCSSSWAFGVIAALEGAYFLKTGESKILSEQAVMDCAWGFGNNGCHGGTPKGAYQWIKKHNGVPATDEYGKYLGENANCRADLSNNTKYAAISGWVNVTSNNEQAMKVALFKHGPVEVSVDASPRSFFFYSGGIYEEENCGSSVKDLGHSLTAVGYGTLNGHDYWLLKNTWYYYWGVNGYMLVSRKGNVCGVLTAPTYPVLKKNKSRKMAEPMRRRNSGRNPAV</sequence>
<evidence type="ECO:0000256" key="1">
    <source>
        <dbReference type="ARBA" id="ARBA00008455"/>
    </source>
</evidence>
<feature type="signal peptide" evidence="4">
    <location>
        <begin position="1"/>
        <end position="20"/>
    </location>
</feature>
<evidence type="ECO:0000256" key="4">
    <source>
        <dbReference type="SAM" id="SignalP"/>
    </source>
</evidence>
<dbReference type="InterPro" id="IPR025660">
    <property type="entry name" value="Pept_his_AS"/>
</dbReference>
<dbReference type="GO" id="GO:0008234">
    <property type="term" value="F:cysteine-type peptidase activity"/>
    <property type="evidence" value="ECO:0007669"/>
    <property type="project" value="InterPro"/>
</dbReference>
<dbReference type="InterPro" id="IPR013201">
    <property type="entry name" value="Prot_inhib_I29"/>
</dbReference>
<dbReference type="SMART" id="SM00645">
    <property type="entry name" value="Pept_C1"/>
    <property type="match status" value="1"/>
</dbReference>